<protein>
    <recommendedName>
        <fullName evidence="1">YagK/YfjJ C-terminal domain-containing protein</fullName>
    </recommendedName>
</protein>
<name>N8ZP40_9GAMM</name>
<dbReference type="eggNOG" id="ENOG5033357">
    <property type="taxonomic scope" value="Bacteria"/>
</dbReference>
<dbReference type="Pfam" id="PF11726">
    <property type="entry name" value="YagK_YfjJ_C"/>
    <property type="match status" value="1"/>
</dbReference>
<dbReference type="RefSeq" id="WP_004863556.1">
    <property type="nucleotide sequence ID" value="NZ_ASYY01000087.1"/>
</dbReference>
<evidence type="ECO:0000313" key="3">
    <source>
        <dbReference type="Proteomes" id="UP000013117"/>
    </source>
</evidence>
<evidence type="ECO:0000259" key="1">
    <source>
        <dbReference type="Pfam" id="PF11726"/>
    </source>
</evidence>
<sequence length="293" mass="34226">MLNQTQILLAIESFIERIQHDQIDDGQILRSLQELIPAFEQQHVIGTHYGRHVDIFIILMKQVQSYLQRQCYAELDTLLCQQVDVLRALVHQSYPWVGTERCAFQMQEMRNQQSLQNYIAQVLQQKSRSLVVRVDLKYPLNCQEQITAQLFDQHMKILRNRISNGDRCFADLEGFVWAMEQGGKSTGYHCHLLLIYDGHKHQNDYGIAMAVGACWREITQCLGNFSTSHEPEMKQRFEQEGTLAIGRIERKNLQQIQNVLNYVKYFTKPEKYDQRLRAKASSRSRTFGTGQLK</sequence>
<dbReference type="AlphaFoldDB" id="N8ZP40"/>
<dbReference type="PATRIC" id="fig|1120926.3.peg.2231"/>
<evidence type="ECO:0000313" key="2">
    <source>
        <dbReference type="EMBL" id="ENV33285.1"/>
    </source>
</evidence>
<feature type="domain" description="YagK/YfjJ C-terminal" evidence="1">
    <location>
        <begin position="123"/>
        <end position="289"/>
    </location>
</feature>
<dbReference type="InterPro" id="IPR057271">
    <property type="entry name" value="YagK_YfjJ_C"/>
</dbReference>
<keyword evidence="3" id="KW-1185">Reference proteome</keyword>
<dbReference type="OrthoDB" id="8592743at2"/>
<gene>
    <name evidence="2" type="ORF">F960_02312</name>
</gene>
<dbReference type="EMBL" id="APPN01000069">
    <property type="protein sequence ID" value="ENV33285.1"/>
    <property type="molecule type" value="Genomic_DNA"/>
</dbReference>
<proteinExistence type="predicted"/>
<dbReference type="STRING" id="202952.GCA_000747725_02302"/>
<reference evidence="2 3" key="1">
    <citation type="submission" date="2013-02" db="EMBL/GenBank/DDBJ databases">
        <title>The Genome Sequence of Acinetobacter gerneri CIP 107464.</title>
        <authorList>
            <consortium name="The Broad Institute Genome Sequencing Platform"/>
            <consortium name="The Broad Institute Genome Sequencing Center for Infectious Disease"/>
            <person name="Cerqueira G."/>
            <person name="Feldgarden M."/>
            <person name="Courvalin P."/>
            <person name="Perichon B."/>
            <person name="Grillot-Courvalin C."/>
            <person name="Clermont D."/>
            <person name="Rocha E."/>
            <person name="Yoon E.-J."/>
            <person name="Nemec A."/>
            <person name="Walker B."/>
            <person name="Young S.K."/>
            <person name="Zeng Q."/>
            <person name="Gargeya S."/>
            <person name="Fitzgerald M."/>
            <person name="Haas B."/>
            <person name="Abouelleil A."/>
            <person name="Alvarado L."/>
            <person name="Arachchi H.M."/>
            <person name="Berlin A.M."/>
            <person name="Chapman S.B."/>
            <person name="Dewar J."/>
            <person name="Goldberg J."/>
            <person name="Griggs A."/>
            <person name="Gujja S."/>
            <person name="Hansen M."/>
            <person name="Howarth C."/>
            <person name="Imamovic A."/>
            <person name="Larimer J."/>
            <person name="McCowan C."/>
            <person name="Murphy C."/>
            <person name="Neiman D."/>
            <person name="Pearson M."/>
            <person name="Priest M."/>
            <person name="Roberts A."/>
            <person name="Saif S."/>
            <person name="Shea T."/>
            <person name="Sisk P."/>
            <person name="Sykes S."/>
            <person name="Wortman J."/>
            <person name="Nusbaum C."/>
            <person name="Birren B."/>
        </authorList>
    </citation>
    <scope>NUCLEOTIDE SEQUENCE [LARGE SCALE GENOMIC DNA]</scope>
    <source>
        <strain evidence="2 3">CIP 107464</strain>
    </source>
</reference>
<dbReference type="Proteomes" id="UP000013117">
    <property type="component" value="Unassembled WGS sequence"/>
</dbReference>
<organism evidence="2 3">
    <name type="scientific">Acinetobacter gerneri DSM 14967 = CIP 107464 = MTCC 9824</name>
    <dbReference type="NCBI Taxonomy" id="1120926"/>
    <lineage>
        <taxon>Bacteria</taxon>
        <taxon>Pseudomonadati</taxon>
        <taxon>Pseudomonadota</taxon>
        <taxon>Gammaproteobacteria</taxon>
        <taxon>Moraxellales</taxon>
        <taxon>Moraxellaceae</taxon>
        <taxon>Acinetobacter</taxon>
    </lineage>
</organism>
<dbReference type="HOGENOM" id="CLU_053856_1_1_6"/>
<comment type="caution">
    <text evidence="2">The sequence shown here is derived from an EMBL/GenBank/DDBJ whole genome shotgun (WGS) entry which is preliminary data.</text>
</comment>
<accession>N8ZP40</accession>
<dbReference type="GeneID" id="84209643"/>